<organism evidence="1 2">
    <name type="scientific">Nonomuraea turkmeniaca</name>
    <dbReference type="NCBI Taxonomy" id="103838"/>
    <lineage>
        <taxon>Bacteria</taxon>
        <taxon>Bacillati</taxon>
        <taxon>Actinomycetota</taxon>
        <taxon>Actinomycetes</taxon>
        <taxon>Streptosporangiales</taxon>
        <taxon>Streptosporangiaceae</taxon>
        <taxon>Nonomuraea</taxon>
    </lineage>
</organism>
<name>A0A5S4FAN8_9ACTN</name>
<evidence type="ECO:0000313" key="1">
    <source>
        <dbReference type="EMBL" id="TMR14135.1"/>
    </source>
</evidence>
<dbReference type="AlphaFoldDB" id="A0A5S4FAN8"/>
<proteinExistence type="predicted"/>
<accession>A0A5S4FAN8</accession>
<dbReference type="Proteomes" id="UP000309128">
    <property type="component" value="Unassembled WGS sequence"/>
</dbReference>
<keyword evidence="2" id="KW-1185">Reference proteome</keyword>
<dbReference type="EMBL" id="VCKY01000113">
    <property type="protein sequence ID" value="TMR14135.1"/>
    <property type="molecule type" value="Genomic_DNA"/>
</dbReference>
<reference evidence="1 2" key="1">
    <citation type="submission" date="2019-05" db="EMBL/GenBank/DDBJ databases">
        <title>Draft genome sequence of Nonomuraea turkmeniaca DSM 43926.</title>
        <authorList>
            <person name="Saricaoglu S."/>
            <person name="Isik K."/>
        </authorList>
    </citation>
    <scope>NUCLEOTIDE SEQUENCE [LARGE SCALE GENOMIC DNA]</scope>
    <source>
        <strain evidence="1 2">DSM 43926</strain>
    </source>
</reference>
<sequence length="90" mass="9459">MTSLFPSCKRREKGSPAADCDLTYTPFQAWMGIARVNANKGILGGICGAIKFAGKLEFMKTYAETGGEICDMLAAGGPAWLVHLCGISAA</sequence>
<evidence type="ECO:0000313" key="2">
    <source>
        <dbReference type="Proteomes" id="UP000309128"/>
    </source>
</evidence>
<protein>
    <submittedName>
        <fullName evidence="1">Uncharacterized protein</fullName>
    </submittedName>
</protein>
<gene>
    <name evidence="1" type="ORF">ETD86_29350</name>
</gene>
<dbReference type="RefSeq" id="WP_138669462.1">
    <property type="nucleotide sequence ID" value="NZ_VCKY01000113.1"/>
</dbReference>
<comment type="caution">
    <text evidence="1">The sequence shown here is derived from an EMBL/GenBank/DDBJ whole genome shotgun (WGS) entry which is preliminary data.</text>
</comment>